<organism evidence="3 4">
    <name type="scientific">Fusarium gaditjirri</name>
    <dbReference type="NCBI Taxonomy" id="282569"/>
    <lineage>
        <taxon>Eukaryota</taxon>
        <taxon>Fungi</taxon>
        <taxon>Dikarya</taxon>
        <taxon>Ascomycota</taxon>
        <taxon>Pezizomycotina</taxon>
        <taxon>Sordariomycetes</taxon>
        <taxon>Hypocreomycetidae</taxon>
        <taxon>Hypocreales</taxon>
        <taxon>Nectriaceae</taxon>
        <taxon>Fusarium</taxon>
        <taxon>Fusarium nisikadoi species complex</taxon>
    </lineage>
</organism>
<keyword evidence="4" id="KW-1185">Reference proteome</keyword>
<dbReference type="Gene3D" id="1.20.5.170">
    <property type="match status" value="1"/>
</dbReference>
<evidence type="ECO:0000256" key="2">
    <source>
        <dbReference type="SAM" id="MobiDB-lite"/>
    </source>
</evidence>
<evidence type="ECO:0000313" key="4">
    <source>
        <dbReference type="Proteomes" id="UP000604273"/>
    </source>
</evidence>
<sequence length="465" mass="52518">MALRQVSTDIRDCYDITNNSETTITFHLLELRPPVDCEGTTGLDALIVVLRRVYASFMLGPDGLAQKDWYKKSEQDNPILKHAWHVMGDSLEERAAAGRSRADLISILSPQINAVASFKELCTCPLMNSTFWSQPDLSLHWPILRLPSGGVVHQGPEVTATESLVILDREQCPGKSLQEAISSKFGLRQDGLDQLIYRPHRPFVVRVLLRNKGESEENRLEFKDIRHFLLPQWVSHTDEQVERLSETSPRPYTIVAVVKMRPGQSRGFMAMSDAVRTYSFCGPNITALYEDETLMSGNWSVGDLSPFPMEYMLFYMPHPGELRNDLSSIPEYAPRNTNRLTSEDCEMVDTQHTDHGGTQVPFSKSPRGPQPTLERHQLVQSTPNPYASLDFLGRIRDLEREVTTLRTEVASLKDMGREVATLKAEVASLKEAVSRQESESAPLLPIFGRRFGPDPESYLDWDVTE</sequence>
<name>A0A8H4TII9_9HYPO</name>
<dbReference type="EMBL" id="JABFAI010000050">
    <property type="protein sequence ID" value="KAF4958521.1"/>
    <property type="molecule type" value="Genomic_DNA"/>
</dbReference>
<dbReference type="AlphaFoldDB" id="A0A8H4TII9"/>
<reference evidence="3" key="2">
    <citation type="submission" date="2020-05" db="EMBL/GenBank/DDBJ databases">
        <authorList>
            <person name="Kim H.-S."/>
            <person name="Proctor R.H."/>
            <person name="Brown D.W."/>
        </authorList>
    </citation>
    <scope>NUCLEOTIDE SEQUENCE</scope>
    <source>
        <strain evidence="3">NRRL 45417</strain>
    </source>
</reference>
<keyword evidence="1" id="KW-0175">Coiled coil</keyword>
<dbReference type="Proteomes" id="UP000604273">
    <property type="component" value="Unassembled WGS sequence"/>
</dbReference>
<evidence type="ECO:0000256" key="1">
    <source>
        <dbReference type="SAM" id="Coils"/>
    </source>
</evidence>
<gene>
    <name evidence="3" type="ORF">FGADI_2321</name>
</gene>
<evidence type="ECO:0000313" key="3">
    <source>
        <dbReference type="EMBL" id="KAF4958521.1"/>
    </source>
</evidence>
<protein>
    <submittedName>
        <fullName evidence="3">Uncharacterized protein</fullName>
    </submittedName>
</protein>
<comment type="caution">
    <text evidence="3">The sequence shown here is derived from an EMBL/GenBank/DDBJ whole genome shotgun (WGS) entry which is preliminary data.</text>
</comment>
<feature type="coiled-coil region" evidence="1">
    <location>
        <begin position="395"/>
        <end position="439"/>
    </location>
</feature>
<dbReference type="OrthoDB" id="5103079at2759"/>
<reference evidence="3" key="1">
    <citation type="journal article" date="2020" name="BMC Genomics">
        <title>Correction to: Identification and distribution of gene clusters required for synthesis of sphingolipid metabolism inhibitors in diverse species of the filamentous fungus Fusarium.</title>
        <authorList>
            <person name="Kim H.S."/>
            <person name="Lohmar J.M."/>
            <person name="Busman M."/>
            <person name="Brown D.W."/>
            <person name="Naumann T.A."/>
            <person name="Divon H.H."/>
            <person name="Lysoe E."/>
            <person name="Uhlig S."/>
            <person name="Proctor R.H."/>
        </authorList>
    </citation>
    <scope>NUCLEOTIDE SEQUENCE</scope>
    <source>
        <strain evidence="3">NRRL 45417</strain>
    </source>
</reference>
<accession>A0A8H4TII9</accession>
<feature type="region of interest" description="Disordered" evidence="2">
    <location>
        <begin position="353"/>
        <end position="380"/>
    </location>
</feature>
<proteinExistence type="predicted"/>